<keyword evidence="7" id="KW-0406">Ion transport</keyword>
<feature type="domain" description="RCK N-terminal" evidence="11">
    <location>
        <begin position="403"/>
        <end position="502"/>
    </location>
</feature>
<dbReference type="eggNOG" id="COG0025">
    <property type="taxonomic scope" value="Bacteria"/>
</dbReference>
<evidence type="ECO:0000256" key="2">
    <source>
        <dbReference type="ARBA" id="ARBA00022448"/>
    </source>
</evidence>
<evidence type="ECO:0000256" key="6">
    <source>
        <dbReference type="ARBA" id="ARBA00022989"/>
    </source>
</evidence>
<keyword evidence="8 9" id="KW-0472">Membrane</keyword>
<dbReference type="InterPro" id="IPR038770">
    <property type="entry name" value="Na+/solute_symporter_sf"/>
</dbReference>
<dbReference type="Proteomes" id="UP000028702">
    <property type="component" value="Unassembled WGS sequence"/>
</dbReference>
<evidence type="ECO:0000256" key="9">
    <source>
        <dbReference type="SAM" id="Phobius"/>
    </source>
</evidence>
<dbReference type="PANTHER" id="PTHR32507">
    <property type="entry name" value="NA(+)/H(+) ANTIPORTER 1"/>
    <property type="match status" value="1"/>
</dbReference>
<dbReference type="STRING" id="1333998.M2A_0400"/>
<keyword evidence="13" id="KW-1185">Reference proteome</keyword>
<dbReference type="AlphaFoldDB" id="A0A081B783"/>
<accession>A0A081B783</accession>
<comment type="subcellular location">
    <subcellularLocation>
        <location evidence="1">Cell membrane</location>
        <topology evidence="1">Multi-pass membrane protein</topology>
    </subcellularLocation>
</comment>
<dbReference type="PANTHER" id="PTHR32507:SF0">
    <property type="entry name" value="NA(+)_H(+) ANTIPORTER 2-RELATED"/>
    <property type="match status" value="1"/>
</dbReference>
<feature type="transmembrane region" description="Helical" evidence="9">
    <location>
        <begin position="56"/>
        <end position="79"/>
    </location>
</feature>
<evidence type="ECO:0000259" key="11">
    <source>
        <dbReference type="Pfam" id="PF02254"/>
    </source>
</evidence>
<evidence type="ECO:0000256" key="1">
    <source>
        <dbReference type="ARBA" id="ARBA00004651"/>
    </source>
</evidence>
<evidence type="ECO:0000256" key="3">
    <source>
        <dbReference type="ARBA" id="ARBA00022449"/>
    </source>
</evidence>
<dbReference type="GO" id="GO:0005886">
    <property type="term" value="C:plasma membrane"/>
    <property type="evidence" value="ECO:0007669"/>
    <property type="project" value="UniProtKB-SubCell"/>
</dbReference>
<feature type="transmembrane region" description="Helical" evidence="9">
    <location>
        <begin position="91"/>
        <end position="110"/>
    </location>
</feature>
<keyword evidence="2" id="KW-0813">Transport</keyword>
<sequence length="619" mass="66415">MAPITDPTLAITLIVAGGVFAQWLGARLRTPAIMPLLFMGFLLGPGLGLLNPDAVFGDLLFPTISMAVAVILFEGALTLRFADLRGAATPVIRLVTVGVLVTVLILGWAVHEIFAFPWPLALLFGAIGAVSGPTVVMPLLRTIRPNDKVAQVLRWEAILIDPVGAVLAVVLFEAIVAAGAMTEGSAVLAFLEVFAIGGTVGAVFGFAFGWALRRHAIPDYLINVSTLGLVLLAFTLANTLGHEGGLVAVTVMGIVLGNLPGLRTGELIDFKESLSVLLISALFIVLAARVDFGGMMEIAGGLALLMAIILFIARPLNVLVSTIGTETSWRERALLSWIAPRGIVAAAISAIFAVRLQEAGVEGAELLVPLTLVMIMVTVILQSLTARPVAELLKVAEPAARGVLIVGANPFALALAEVLHERGVRVLVADTSWSQTRAARMKGLSTFFGNPVSEYADRELDLVGVGSLLALSRQPALNALACMRYRHEFGSANVFSVRHDPATFEKGADPLPLELRGHLLFKPELTLERAQELLRAGYKVRLTRLTEEFGFEALSEQIGGTDNMLLAIDKDGLVKPFSEETRLRAGADWRIVYLEKVSEEKKIEKKKEEKAQREAKKKD</sequence>
<dbReference type="InterPro" id="IPR036291">
    <property type="entry name" value="NAD(P)-bd_dom_sf"/>
</dbReference>
<dbReference type="RefSeq" id="WP_045442148.1">
    <property type="nucleotide sequence ID" value="NZ_BBIO01000001.1"/>
</dbReference>
<feature type="transmembrane region" description="Helical" evidence="9">
    <location>
        <begin position="366"/>
        <end position="384"/>
    </location>
</feature>
<feature type="transmembrane region" description="Helical" evidence="9">
    <location>
        <begin position="6"/>
        <end position="25"/>
    </location>
</feature>
<dbReference type="GO" id="GO:0015297">
    <property type="term" value="F:antiporter activity"/>
    <property type="evidence" value="ECO:0007669"/>
    <property type="project" value="UniProtKB-KW"/>
</dbReference>
<feature type="transmembrane region" description="Helical" evidence="9">
    <location>
        <begin position="244"/>
        <end position="262"/>
    </location>
</feature>
<proteinExistence type="predicted"/>
<feature type="transmembrane region" description="Helical" evidence="9">
    <location>
        <begin position="298"/>
        <end position="321"/>
    </location>
</feature>
<evidence type="ECO:0000313" key="13">
    <source>
        <dbReference type="Proteomes" id="UP000028702"/>
    </source>
</evidence>
<feature type="transmembrane region" description="Helical" evidence="9">
    <location>
        <begin position="116"/>
        <end position="137"/>
    </location>
</feature>
<dbReference type="GO" id="GO:1902600">
    <property type="term" value="P:proton transmembrane transport"/>
    <property type="evidence" value="ECO:0007669"/>
    <property type="project" value="InterPro"/>
</dbReference>
<keyword evidence="6 9" id="KW-1133">Transmembrane helix</keyword>
<protein>
    <submittedName>
        <fullName evidence="12">Sodium/hydrogen exchanger</fullName>
    </submittedName>
</protein>
<dbReference type="Pfam" id="PF00999">
    <property type="entry name" value="Na_H_Exchanger"/>
    <property type="match status" value="1"/>
</dbReference>
<keyword evidence="4" id="KW-1003">Cell membrane</keyword>
<dbReference type="Pfam" id="PF02254">
    <property type="entry name" value="TrkA_N"/>
    <property type="match status" value="1"/>
</dbReference>
<dbReference type="InterPro" id="IPR003148">
    <property type="entry name" value="RCK_N"/>
</dbReference>
<reference evidence="12 13" key="1">
    <citation type="submission" date="2014-07" db="EMBL/GenBank/DDBJ databases">
        <title>Tepidicaulis marinum gen. nov., sp. nov., a novel marine bacterium denitrifying nitrate to nitrous oxide strictly under microaerobic conditions.</title>
        <authorList>
            <person name="Takeuchi M."/>
            <person name="Yamagishi T."/>
            <person name="Kamagata Y."/>
            <person name="Oshima K."/>
            <person name="Hattori M."/>
            <person name="Katayama T."/>
            <person name="Hanada S."/>
            <person name="Tamaki H."/>
            <person name="Marumo K."/>
            <person name="Maeda H."/>
            <person name="Nedachi M."/>
            <person name="Iwasaki W."/>
            <person name="Suwa Y."/>
            <person name="Sakata S."/>
        </authorList>
    </citation>
    <scope>NUCLEOTIDE SEQUENCE [LARGE SCALE GENOMIC DNA]</scope>
    <source>
        <strain evidence="12 13">MA2</strain>
    </source>
</reference>
<feature type="transmembrane region" description="Helical" evidence="9">
    <location>
        <begin position="32"/>
        <end position="50"/>
    </location>
</feature>
<feature type="transmembrane region" description="Helical" evidence="9">
    <location>
        <begin position="220"/>
        <end position="238"/>
    </location>
</feature>
<keyword evidence="3" id="KW-0050">Antiport</keyword>
<evidence type="ECO:0000313" key="12">
    <source>
        <dbReference type="EMBL" id="GAK43901.1"/>
    </source>
</evidence>
<feature type="transmembrane region" description="Helical" evidence="9">
    <location>
        <begin position="274"/>
        <end position="292"/>
    </location>
</feature>
<gene>
    <name evidence="12" type="ORF">M2A_0400</name>
</gene>
<feature type="transmembrane region" description="Helical" evidence="9">
    <location>
        <begin position="333"/>
        <end position="354"/>
    </location>
</feature>
<evidence type="ECO:0000256" key="7">
    <source>
        <dbReference type="ARBA" id="ARBA00023065"/>
    </source>
</evidence>
<dbReference type="EMBL" id="BBIO01000001">
    <property type="protein sequence ID" value="GAK43901.1"/>
    <property type="molecule type" value="Genomic_DNA"/>
</dbReference>
<evidence type="ECO:0000256" key="8">
    <source>
        <dbReference type="ARBA" id="ARBA00023136"/>
    </source>
</evidence>
<comment type="caution">
    <text evidence="12">The sequence shown here is derived from an EMBL/GenBank/DDBJ whole genome shotgun (WGS) entry which is preliminary data.</text>
</comment>
<organism evidence="12 13">
    <name type="scientific">Tepidicaulis marinus</name>
    <dbReference type="NCBI Taxonomy" id="1333998"/>
    <lineage>
        <taxon>Bacteria</taxon>
        <taxon>Pseudomonadati</taxon>
        <taxon>Pseudomonadota</taxon>
        <taxon>Alphaproteobacteria</taxon>
        <taxon>Hyphomicrobiales</taxon>
        <taxon>Parvibaculaceae</taxon>
        <taxon>Tepidicaulis</taxon>
    </lineage>
</organism>
<evidence type="ECO:0000256" key="4">
    <source>
        <dbReference type="ARBA" id="ARBA00022475"/>
    </source>
</evidence>
<evidence type="ECO:0000256" key="5">
    <source>
        <dbReference type="ARBA" id="ARBA00022692"/>
    </source>
</evidence>
<dbReference type="SUPFAM" id="SSF51735">
    <property type="entry name" value="NAD(P)-binding Rossmann-fold domains"/>
    <property type="match status" value="1"/>
</dbReference>
<feature type="domain" description="Cation/H+ exchanger transmembrane" evidence="10">
    <location>
        <begin position="20"/>
        <end position="390"/>
    </location>
</feature>
<keyword evidence="5 9" id="KW-0812">Transmembrane</keyword>
<evidence type="ECO:0000259" key="10">
    <source>
        <dbReference type="Pfam" id="PF00999"/>
    </source>
</evidence>
<dbReference type="Gene3D" id="1.20.1530.20">
    <property type="match status" value="1"/>
</dbReference>
<dbReference type="GO" id="GO:0006813">
    <property type="term" value="P:potassium ion transport"/>
    <property type="evidence" value="ECO:0007669"/>
    <property type="project" value="InterPro"/>
</dbReference>
<feature type="transmembrane region" description="Helical" evidence="9">
    <location>
        <begin position="158"/>
        <end position="180"/>
    </location>
</feature>
<name>A0A081B783_9HYPH</name>
<dbReference type="Gene3D" id="3.40.50.720">
    <property type="entry name" value="NAD(P)-binding Rossmann-like Domain"/>
    <property type="match status" value="1"/>
</dbReference>
<dbReference type="InterPro" id="IPR006153">
    <property type="entry name" value="Cation/H_exchanger_TM"/>
</dbReference>
<feature type="transmembrane region" description="Helical" evidence="9">
    <location>
        <begin position="186"/>
        <end position="208"/>
    </location>
</feature>